<dbReference type="SUPFAM" id="SSF52058">
    <property type="entry name" value="L domain-like"/>
    <property type="match status" value="1"/>
</dbReference>
<dbReference type="InterPro" id="IPR000157">
    <property type="entry name" value="TIR_dom"/>
</dbReference>
<keyword evidence="5" id="KW-0611">Plant defense</keyword>
<gene>
    <name evidence="10" type="ORF">C24_LOCUS5291</name>
</gene>
<dbReference type="PANTHER" id="PTHR11017">
    <property type="entry name" value="LEUCINE-RICH REPEAT-CONTAINING PROTEIN"/>
    <property type="match status" value="1"/>
</dbReference>
<dbReference type="InterPro" id="IPR027417">
    <property type="entry name" value="P-loop_NTPase"/>
</dbReference>
<evidence type="ECO:0000256" key="2">
    <source>
        <dbReference type="ARBA" id="ARBA00022614"/>
    </source>
</evidence>
<dbReference type="Pfam" id="PF00931">
    <property type="entry name" value="NB-ARC"/>
    <property type="match status" value="1"/>
</dbReference>
<dbReference type="InterPro" id="IPR042197">
    <property type="entry name" value="Apaf_helical"/>
</dbReference>
<evidence type="ECO:0000256" key="4">
    <source>
        <dbReference type="ARBA" id="ARBA00022801"/>
    </source>
</evidence>
<dbReference type="Gene3D" id="3.40.50.10140">
    <property type="entry name" value="Toll/interleukin-1 receptor homology (TIR) domain"/>
    <property type="match status" value="1"/>
</dbReference>
<dbReference type="OrthoDB" id="1901675at2759"/>
<dbReference type="InterPro" id="IPR002182">
    <property type="entry name" value="NB-ARC"/>
</dbReference>
<keyword evidence="3" id="KW-0677">Repeat</keyword>
<evidence type="ECO:0000259" key="9">
    <source>
        <dbReference type="PROSITE" id="PS50104"/>
    </source>
</evidence>
<dbReference type="FunFam" id="3.80.10.10:FF:000386">
    <property type="entry name" value="Disease resistance protein RPS4"/>
    <property type="match status" value="1"/>
</dbReference>
<dbReference type="GO" id="GO:0043531">
    <property type="term" value="F:ADP binding"/>
    <property type="evidence" value="ECO:0007669"/>
    <property type="project" value="InterPro"/>
</dbReference>
<dbReference type="SUPFAM" id="SSF46785">
    <property type="entry name" value="Winged helix' DNA-binding domain"/>
    <property type="match status" value="1"/>
</dbReference>
<dbReference type="InterPro" id="IPR058192">
    <property type="entry name" value="WHD_ROQ1-like"/>
</dbReference>
<keyword evidence="6" id="KW-0520">NAD</keyword>
<evidence type="ECO:0000256" key="8">
    <source>
        <dbReference type="SAM" id="MobiDB-lite"/>
    </source>
</evidence>
<dbReference type="Pfam" id="PF07725">
    <property type="entry name" value="LRR_3"/>
    <property type="match status" value="1"/>
</dbReference>
<feature type="region of interest" description="Disordered" evidence="8">
    <location>
        <begin position="1045"/>
        <end position="1065"/>
    </location>
</feature>
<dbReference type="Gene3D" id="3.80.10.10">
    <property type="entry name" value="Ribonuclease Inhibitor"/>
    <property type="match status" value="2"/>
</dbReference>
<dbReference type="SUPFAM" id="SSF52540">
    <property type="entry name" value="P-loop containing nucleoside triphosphate hydrolases"/>
    <property type="match status" value="1"/>
</dbReference>
<evidence type="ECO:0000256" key="6">
    <source>
        <dbReference type="ARBA" id="ARBA00023027"/>
    </source>
</evidence>
<dbReference type="FunFam" id="1.10.8.430:FF:000002">
    <property type="entry name" value="Disease resistance protein (TIR-NBS-LRR class)"/>
    <property type="match status" value="1"/>
</dbReference>
<dbReference type="Gene3D" id="1.10.8.430">
    <property type="entry name" value="Helical domain of apoptotic protease-activating factors"/>
    <property type="match status" value="1"/>
</dbReference>
<name>A0A5S9WRY4_ARATH</name>
<dbReference type="Proteomes" id="UP000434276">
    <property type="component" value="Unassembled WGS sequence"/>
</dbReference>
<accession>A0A5S9WRY4</accession>
<protein>
    <recommendedName>
        <fullName evidence="1">ADP-ribosyl cyclase/cyclic ADP-ribose hydrolase</fullName>
        <ecNumber evidence="1">3.2.2.6</ecNumber>
    </recommendedName>
</protein>
<dbReference type="Pfam" id="PF01582">
    <property type="entry name" value="TIR"/>
    <property type="match status" value="1"/>
</dbReference>
<dbReference type="SMART" id="SM00255">
    <property type="entry name" value="TIR"/>
    <property type="match status" value="1"/>
</dbReference>
<dbReference type="Gene3D" id="3.40.50.300">
    <property type="entry name" value="P-loop containing nucleotide triphosphate hydrolases"/>
    <property type="match status" value="1"/>
</dbReference>
<evidence type="ECO:0000313" key="10">
    <source>
        <dbReference type="EMBL" id="CAA0313583.1"/>
    </source>
</evidence>
<dbReference type="AlphaFoldDB" id="A0A5S9WRY4"/>
<dbReference type="InterPro" id="IPR044974">
    <property type="entry name" value="Disease_R_plants"/>
</dbReference>
<dbReference type="Pfam" id="PF23282">
    <property type="entry name" value="WHD_ROQ1"/>
    <property type="match status" value="1"/>
</dbReference>
<dbReference type="EC" id="3.2.2.6" evidence="1"/>
<evidence type="ECO:0000256" key="3">
    <source>
        <dbReference type="ARBA" id="ARBA00022737"/>
    </source>
</evidence>
<dbReference type="InterPro" id="IPR035897">
    <property type="entry name" value="Toll_tir_struct_dom_sf"/>
</dbReference>
<dbReference type="PRINTS" id="PR00364">
    <property type="entry name" value="DISEASERSIST"/>
</dbReference>
<dbReference type="GO" id="GO:0007165">
    <property type="term" value="P:signal transduction"/>
    <property type="evidence" value="ECO:0007669"/>
    <property type="project" value="InterPro"/>
</dbReference>
<evidence type="ECO:0000256" key="7">
    <source>
        <dbReference type="ARBA" id="ARBA00047304"/>
    </source>
</evidence>
<dbReference type="SUPFAM" id="SSF52200">
    <property type="entry name" value="Toll/Interleukin receptor TIR domain"/>
    <property type="match status" value="1"/>
</dbReference>
<keyword evidence="2" id="KW-0433">Leucine-rich repeat</keyword>
<dbReference type="FunFam" id="3.40.50.10140:FF:000007">
    <property type="entry name" value="Disease resistance protein (TIR-NBS-LRR class)"/>
    <property type="match status" value="1"/>
</dbReference>
<evidence type="ECO:0000256" key="5">
    <source>
        <dbReference type="ARBA" id="ARBA00022821"/>
    </source>
</evidence>
<dbReference type="GO" id="GO:0006952">
    <property type="term" value="P:defense response"/>
    <property type="evidence" value="ECO:0007669"/>
    <property type="project" value="UniProtKB-KW"/>
</dbReference>
<dbReference type="InterPro" id="IPR011713">
    <property type="entry name" value="Leu-rich_rpt_3"/>
</dbReference>
<reference evidence="10 11" key="1">
    <citation type="submission" date="2019-12" db="EMBL/GenBank/DDBJ databases">
        <authorList>
            <person name="Jiao W.-B."/>
            <person name="Schneeberger K."/>
        </authorList>
    </citation>
    <scope>NUCLEOTIDE SEQUENCE [LARGE SCALE GENOMIC DNA]</scope>
    <source>
        <strain evidence="11">cv. C24</strain>
    </source>
</reference>
<organism evidence="10 11">
    <name type="scientific">Arabidopsis thaliana</name>
    <name type="common">Mouse-ear cress</name>
    <dbReference type="NCBI Taxonomy" id="3702"/>
    <lineage>
        <taxon>Eukaryota</taxon>
        <taxon>Viridiplantae</taxon>
        <taxon>Streptophyta</taxon>
        <taxon>Embryophyta</taxon>
        <taxon>Tracheophyta</taxon>
        <taxon>Spermatophyta</taxon>
        <taxon>Magnoliopsida</taxon>
        <taxon>eudicotyledons</taxon>
        <taxon>Gunneridae</taxon>
        <taxon>Pentapetalae</taxon>
        <taxon>rosids</taxon>
        <taxon>malvids</taxon>
        <taxon>Brassicales</taxon>
        <taxon>Brassicaceae</taxon>
        <taxon>Camelineae</taxon>
        <taxon>Arabidopsis</taxon>
    </lineage>
</organism>
<dbReference type="GO" id="GO:0061809">
    <property type="term" value="F:NAD+ nucleosidase activity, cyclic ADP-ribose generating"/>
    <property type="evidence" value="ECO:0007669"/>
    <property type="project" value="UniProtKB-EC"/>
</dbReference>
<proteinExistence type="predicted"/>
<keyword evidence="4" id="KW-0378">Hydrolase</keyword>
<evidence type="ECO:0000256" key="1">
    <source>
        <dbReference type="ARBA" id="ARBA00011982"/>
    </source>
</evidence>
<dbReference type="FunFam" id="3.40.50.300:FF:001002">
    <property type="entry name" value="Disease resistance protein (TIR-NBS-LRR class)"/>
    <property type="match status" value="1"/>
</dbReference>
<evidence type="ECO:0000313" key="11">
    <source>
        <dbReference type="Proteomes" id="UP000434276"/>
    </source>
</evidence>
<feature type="domain" description="TIR" evidence="9">
    <location>
        <begin position="13"/>
        <end position="177"/>
    </location>
</feature>
<dbReference type="EMBL" id="CACSHJ010000087">
    <property type="protein sequence ID" value="CAA0313583.1"/>
    <property type="molecule type" value="Genomic_DNA"/>
</dbReference>
<dbReference type="ExpressionAtlas" id="A0A5S9WRY4">
    <property type="expression patterns" value="baseline and differential"/>
</dbReference>
<dbReference type="InterPro" id="IPR036390">
    <property type="entry name" value="WH_DNA-bd_sf"/>
</dbReference>
<sequence length="1065" mass="120947">MASSSSSSTPRTWRYRVFTSFHGSDVRKSFLSHFRKQFNNNGITMFDDQRILRGETISPALTQAIRESRISIVVLSKNYPSSSWCLDELLEIIKCKDDMGQIVMTVFYGVDPSDVRKQAGDFGIAFSETCARKTDEERRKWSQALNYVGNIAGEHLLNWDNEAKMIEKIARDVSDKLNVTLTPSRDFNGMVGLEAHLREMESLLSLDYDGVKIVGITGPAGIGKTTIARALHSLLSNRFQLSCFVDNLRESYHSGFDEYGLKLRLQEQFLSKILNQTGMRICHLGAIEERLCDLKVLIILDDVNDVKQLEALANENKWFGPGSRIIVTTENKDLMRQHGINNTYHVKFPSGEEALEILCRYAFRQSSPRLGFKNLAKNVTWLCGNLPLGLRVVGSSLHGKNEDEWEYMLSRLETIIDRDIEEVLKVGYESLHENEKSLFLHIAVFFNNKDGDLVKAMLADDKNLDIQHGLNILENKSLISIDGEIRMHKLLQQVGIQANQREDPCKRRILIDAQDICHALENETGNGAVSGISFDTKGINEVTISKRALRRMSNLRFLRVYKSRGDGNNIMDIPEEMEFPPLLRLLHWDAYPSKSLPLRFRAENLVELDMQNSQLEYLWQGTQPLKNLKKMNLSCSAHLKELPDLSLATNLERLDLGFCRALVELPSSIGNLQKLDHLNTGYCESLQVIPTHINLASLEDIYLTGCPKLKSFPVFSTTIKSISLQRTGVEEVAASIMHCSQLLYLYITECRNLKSFAHLPTSLEVLDLSWTDIEMIPDCIKDLQRLASLRLFRCTKLKSLPELPVSLTLLTAEDCESLESVTEPFNTPNAQLNFSNSFKLGEEAQRVIIQQSFLDGSACFHGNSMPSEFNHRARGNSLNILLTSSASSTFKACVVISPNYRQHARDCRIVEVCCRIIDNRGWYIHIKSVYLRHPEKSTGLRTKHLCIFHGIVPEVGSDAVFEFYISSEKSLDDYKITECGVQILTNETERRRERGSKGYENPSYEADYDKLSYEIDYDNLSYTVDYDNSRYEFDDFNDVFEDSEDGLSSCDSISDDATDEQGTLL</sequence>
<dbReference type="PANTHER" id="PTHR11017:SF418">
    <property type="entry name" value="DISEASE RESISTANCE PROTEIN (TIR-NBS-LRR CLASS) FAMILY-RELATED"/>
    <property type="match status" value="1"/>
</dbReference>
<dbReference type="InterPro" id="IPR032675">
    <property type="entry name" value="LRR_dom_sf"/>
</dbReference>
<comment type="catalytic activity">
    <reaction evidence="7">
        <text>NAD(+) + H2O = ADP-D-ribose + nicotinamide + H(+)</text>
        <dbReference type="Rhea" id="RHEA:16301"/>
        <dbReference type="ChEBI" id="CHEBI:15377"/>
        <dbReference type="ChEBI" id="CHEBI:15378"/>
        <dbReference type="ChEBI" id="CHEBI:17154"/>
        <dbReference type="ChEBI" id="CHEBI:57540"/>
        <dbReference type="ChEBI" id="CHEBI:57967"/>
        <dbReference type="EC" id="3.2.2.6"/>
    </reaction>
    <physiologicalReaction direction="left-to-right" evidence="7">
        <dbReference type="Rhea" id="RHEA:16302"/>
    </physiologicalReaction>
</comment>
<dbReference type="PROSITE" id="PS50104">
    <property type="entry name" value="TIR"/>
    <property type="match status" value="1"/>
</dbReference>